<keyword evidence="4" id="KW-1185">Reference proteome</keyword>
<dbReference type="PANTHER" id="PTHR10894:SF0">
    <property type="entry name" value="NUCLEOLAR PROTEIN 56"/>
    <property type="match status" value="1"/>
</dbReference>
<dbReference type="GO" id="GO:0030515">
    <property type="term" value="F:snoRNA binding"/>
    <property type="evidence" value="ECO:0007669"/>
    <property type="project" value="InterPro"/>
</dbReference>
<proteinExistence type="inferred from homology"/>
<dbReference type="Gene3D" id="1.10.246.90">
    <property type="entry name" value="Nop domain"/>
    <property type="match status" value="1"/>
</dbReference>
<dbReference type="AlphaFoldDB" id="A0A8X6LZP4"/>
<dbReference type="InterPro" id="IPR045056">
    <property type="entry name" value="Nop56/Nop58"/>
</dbReference>
<evidence type="ECO:0000313" key="4">
    <source>
        <dbReference type="Proteomes" id="UP000887116"/>
    </source>
</evidence>
<dbReference type="InterPro" id="IPR042239">
    <property type="entry name" value="Nop_C"/>
</dbReference>
<comment type="similarity">
    <text evidence="1">Belongs to the NOP5/NOP56 family.</text>
</comment>
<dbReference type="GO" id="GO:0031428">
    <property type="term" value="C:box C/D methylation guide snoRNP complex"/>
    <property type="evidence" value="ECO:0007669"/>
    <property type="project" value="InterPro"/>
</dbReference>
<dbReference type="SUPFAM" id="SSF89124">
    <property type="entry name" value="Nop domain"/>
    <property type="match status" value="1"/>
</dbReference>
<sequence length="346" mass="39322">MLLLASAITETLNIQCLTSVIVFEILRGIRLHFLKFIKGYADPDTVKKSHLGLSHHYARAKMNINSHKFDMMITEAVSAVDDLDKNINTLCARIKRMYSLHFPELAEIVPNREQYIKCIKEIKDRKSLSENSLEVLHAILNNSETVQRIIEAAKSSMGVGITEADQKNFEMFIDTALSQIQRKKELDEYIKNKTKYIAPNLAEIIGTEDAARLITQAGNLTSLAKYPSSTVQILGASKALFRSLKEKGENITNFGSIKQSAVIGKSVKGRRARYLANKCCLASKIDCFTVIPTNKSKHLKELVEQQMKLYEKDPEKMEKRKSVLALKKAKFRKMKKERKRQKMLKA</sequence>
<dbReference type="EMBL" id="BMAO01019030">
    <property type="protein sequence ID" value="GFR27895.1"/>
    <property type="molecule type" value="Genomic_DNA"/>
</dbReference>
<dbReference type="PROSITE" id="PS51358">
    <property type="entry name" value="NOP"/>
    <property type="match status" value="1"/>
</dbReference>
<protein>
    <submittedName>
        <fullName evidence="3">Nucleolar protein 56</fullName>
    </submittedName>
</protein>
<dbReference type="PANTHER" id="PTHR10894">
    <property type="entry name" value="NUCLEOLAR PROTEIN 5 NUCLEOLAR PROTEIN NOP5 NOP58"/>
    <property type="match status" value="1"/>
</dbReference>
<gene>
    <name evidence="3" type="primary">NOP56</name>
    <name evidence="3" type="ORF">TNCT_162461</name>
</gene>
<dbReference type="InterPro" id="IPR012976">
    <property type="entry name" value="NOSIC"/>
</dbReference>
<comment type="caution">
    <text evidence="3">The sequence shown here is derived from an EMBL/GenBank/DDBJ whole genome shotgun (WGS) entry which is preliminary data.</text>
</comment>
<feature type="domain" description="Nop" evidence="2">
    <location>
        <begin position="197"/>
        <end position="312"/>
    </location>
</feature>
<dbReference type="OrthoDB" id="6436193at2759"/>
<dbReference type="Proteomes" id="UP000887116">
    <property type="component" value="Unassembled WGS sequence"/>
</dbReference>
<reference evidence="3" key="1">
    <citation type="submission" date="2020-07" db="EMBL/GenBank/DDBJ databases">
        <title>Multicomponent nature underlies the extraordinary mechanical properties of spider dragline silk.</title>
        <authorList>
            <person name="Kono N."/>
            <person name="Nakamura H."/>
            <person name="Mori M."/>
            <person name="Yoshida Y."/>
            <person name="Ohtoshi R."/>
            <person name="Malay A.D."/>
            <person name="Moran D.A.P."/>
            <person name="Tomita M."/>
            <person name="Numata K."/>
            <person name="Arakawa K."/>
        </authorList>
    </citation>
    <scope>NUCLEOTIDE SEQUENCE</scope>
</reference>
<dbReference type="Gene3D" id="1.10.287.4070">
    <property type="match status" value="1"/>
</dbReference>
<dbReference type="GO" id="GO:0032040">
    <property type="term" value="C:small-subunit processome"/>
    <property type="evidence" value="ECO:0007669"/>
    <property type="project" value="InterPro"/>
</dbReference>
<evidence type="ECO:0000259" key="2">
    <source>
        <dbReference type="PROSITE" id="PS51358"/>
    </source>
</evidence>
<evidence type="ECO:0000256" key="1">
    <source>
        <dbReference type="ARBA" id="ARBA00009211"/>
    </source>
</evidence>
<organism evidence="3 4">
    <name type="scientific">Trichonephila clavata</name>
    <name type="common">Joro spider</name>
    <name type="synonym">Nephila clavata</name>
    <dbReference type="NCBI Taxonomy" id="2740835"/>
    <lineage>
        <taxon>Eukaryota</taxon>
        <taxon>Metazoa</taxon>
        <taxon>Ecdysozoa</taxon>
        <taxon>Arthropoda</taxon>
        <taxon>Chelicerata</taxon>
        <taxon>Arachnida</taxon>
        <taxon>Araneae</taxon>
        <taxon>Araneomorphae</taxon>
        <taxon>Entelegynae</taxon>
        <taxon>Araneoidea</taxon>
        <taxon>Nephilidae</taxon>
        <taxon>Trichonephila</taxon>
    </lineage>
</organism>
<evidence type="ECO:0000313" key="3">
    <source>
        <dbReference type="EMBL" id="GFR27895.1"/>
    </source>
</evidence>
<accession>A0A8X6LZP4</accession>
<dbReference type="InterPro" id="IPR002687">
    <property type="entry name" value="Nop_dom"/>
</dbReference>
<dbReference type="Pfam" id="PF01798">
    <property type="entry name" value="Nop"/>
    <property type="match status" value="1"/>
</dbReference>
<name>A0A8X6LZP4_TRICU</name>
<dbReference type="InterPro" id="IPR036070">
    <property type="entry name" value="Nop_dom_sf"/>
</dbReference>
<dbReference type="SMART" id="SM00931">
    <property type="entry name" value="NOSIC"/>
    <property type="match status" value="1"/>
</dbReference>